<dbReference type="EMBL" id="LBJQ01000001">
    <property type="protein sequence ID" value="RXH38711.1"/>
    <property type="molecule type" value="Genomic_DNA"/>
</dbReference>
<proteinExistence type="predicted"/>
<dbReference type="Proteomes" id="UP000289546">
    <property type="component" value="Unassembled WGS sequence"/>
</dbReference>
<evidence type="ECO:0000313" key="2">
    <source>
        <dbReference type="Proteomes" id="UP000289546"/>
    </source>
</evidence>
<accession>A0A4Q0SL12</accession>
<evidence type="ECO:0000313" key="1">
    <source>
        <dbReference type="EMBL" id="RXH38711.1"/>
    </source>
</evidence>
<name>A0A4Q0SL12_9BRAD</name>
<keyword evidence="2" id="KW-1185">Reference proteome</keyword>
<comment type="caution">
    <text evidence="1">The sequence shown here is derived from an EMBL/GenBank/DDBJ whole genome shotgun (WGS) entry which is preliminary data.</text>
</comment>
<reference evidence="1 2" key="1">
    <citation type="submission" date="2015-04" db="EMBL/GenBank/DDBJ databases">
        <title>Comparative genomics of rhizobia nodulating Arachis hypogaea in China.</title>
        <authorList>
            <person name="Li Y."/>
        </authorList>
    </citation>
    <scope>NUCLEOTIDE SEQUENCE [LARGE SCALE GENOMIC DNA]</scope>
    <source>
        <strain evidence="1 2">CCBAU 51757</strain>
    </source>
</reference>
<sequence>MACSCDGQNRLSLLAFPSIFLDVSQLEQASPWAKQYAAVMGSVFFCGPNSGFVAIGLQDAGEDRQMHLGMLASSVDRGTMDHCRPREPGERPVVALS</sequence>
<gene>
    <name evidence="1" type="ORF">XH99_00130</name>
</gene>
<dbReference type="AlphaFoldDB" id="A0A4Q0SL12"/>
<organism evidence="1 2">
    <name type="scientific">Bradyrhizobium nanningense</name>
    <dbReference type="NCBI Taxonomy" id="1325118"/>
    <lineage>
        <taxon>Bacteria</taxon>
        <taxon>Pseudomonadati</taxon>
        <taxon>Pseudomonadota</taxon>
        <taxon>Alphaproteobacteria</taxon>
        <taxon>Hyphomicrobiales</taxon>
        <taxon>Nitrobacteraceae</taxon>
        <taxon>Bradyrhizobium</taxon>
    </lineage>
</organism>
<protein>
    <submittedName>
        <fullName evidence="1">Uncharacterized protein</fullName>
    </submittedName>
</protein>